<keyword evidence="3" id="KW-1185">Reference proteome</keyword>
<evidence type="ECO:0000313" key="3">
    <source>
        <dbReference type="Proteomes" id="UP000318571"/>
    </source>
</evidence>
<dbReference type="AlphaFoldDB" id="A0A553PD37"/>
<accession>A0A553PD37</accession>
<proteinExistence type="predicted"/>
<feature type="region of interest" description="Disordered" evidence="1">
    <location>
        <begin position="1"/>
        <end position="135"/>
    </location>
</feature>
<feature type="compositionally biased region" description="Low complexity" evidence="1">
    <location>
        <begin position="124"/>
        <end position="135"/>
    </location>
</feature>
<evidence type="ECO:0000313" key="2">
    <source>
        <dbReference type="EMBL" id="TRY75601.1"/>
    </source>
</evidence>
<dbReference type="EMBL" id="VCGU01000005">
    <property type="protein sequence ID" value="TRY75601.1"/>
    <property type="molecule type" value="Genomic_DNA"/>
</dbReference>
<gene>
    <name evidence="2" type="ORF">TCAL_01617</name>
</gene>
<organism evidence="2 3">
    <name type="scientific">Tigriopus californicus</name>
    <name type="common">Marine copepod</name>
    <dbReference type="NCBI Taxonomy" id="6832"/>
    <lineage>
        <taxon>Eukaryota</taxon>
        <taxon>Metazoa</taxon>
        <taxon>Ecdysozoa</taxon>
        <taxon>Arthropoda</taxon>
        <taxon>Crustacea</taxon>
        <taxon>Multicrustacea</taxon>
        <taxon>Hexanauplia</taxon>
        <taxon>Copepoda</taxon>
        <taxon>Harpacticoida</taxon>
        <taxon>Harpacticidae</taxon>
        <taxon>Tigriopus</taxon>
    </lineage>
</organism>
<name>A0A553PD37_TIGCA</name>
<comment type="caution">
    <text evidence="2">The sequence shown here is derived from an EMBL/GenBank/DDBJ whole genome shotgun (WGS) entry which is preliminary data.</text>
</comment>
<protein>
    <submittedName>
        <fullName evidence="2">Uncharacterized protein</fullName>
    </submittedName>
</protein>
<reference evidence="2 3" key="1">
    <citation type="journal article" date="2018" name="Nat. Ecol. Evol.">
        <title>Genomic signatures of mitonuclear coevolution across populations of Tigriopus californicus.</title>
        <authorList>
            <person name="Barreto F.S."/>
            <person name="Watson E.T."/>
            <person name="Lima T.G."/>
            <person name="Willett C.S."/>
            <person name="Edmands S."/>
            <person name="Li W."/>
            <person name="Burton R.S."/>
        </authorList>
    </citation>
    <scope>NUCLEOTIDE SEQUENCE [LARGE SCALE GENOMIC DNA]</scope>
    <source>
        <strain evidence="2 3">San Diego</strain>
    </source>
</reference>
<sequence>MDSMLKDLPVRSKDSFSRLKETPSHAGHAKGCILSSGRIPSNDSISMCPPRSSPVSKSSSPRRPTFYCDISSNNGTKNRPTSGGAAAAAAASSSVSGSSSSAHGATSEILIPTMDHNAGPYGTIPIGSPSSGSVQ</sequence>
<feature type="compositionally biased region" description="Polar residues" evidence="1">
    <location>
        <begin position="70"/>
        <end position="81"/>
    </location>
</feature>
<feature type="compositionally biased region" description="Low complexity" evidence="1">
    <location>
        <begin position="49"/>
        <end position="64"/>
    </location>
</feature>
<feature type="compositionally biased region" description="Low complexity" evidence="1">
    <location>
        <begin position="82"/>
        <end position="105"/>
    </location>
</feature>
<evidence type="ECO:0000256" key="1">
    <source>
        <dbReference type="SAM" id="MobiDB-lite"/>
    </source>
</evidence>
<dbReference type="Proteomes" id="UP000318571">
    <property type="component" value="Chromosome 2"/>
</dbReference>
<feature type="compositionally biased region" description="Basic and acidic residues" evidence="1">
    <location>
        <begin position="1"/>
        <end position="23"/>
    </location>
</feature>